<keyword evidence="2" id="KW-1185">Reference proteome</keyword>
<reference evidence="1" key="1">
    <citation type="submission" date="2024-05" db="EMBL/GenBank/DDBJ databases">
        <title>Alkalihalobacillus sp. strain MEB203 novel alkaliphilic bacterium from Lonar Lake, India.</title>
        <authorList>
            <person name="Joshi A."/>
            <person name="Thite S."/>
            <person name="Mengade P."/>
        </authorList>
    </citation>
    <scope>NUCLEOTIDE SEQUENCE</scope>
    <source>
        <strain evidence="1">MEB 203</strain>
    </source>
</reference>
<dbReference type="Pfam" id="PF11155">
    <property type="entry name" value="DUF2935"/>
    <property type="match status" value="2"/>
</dbReference>
<accession>A0ABT5VJI3</accession>
<gene>
    <name evidence="1" type="ORF">N7Z68_18855</name>
</gene>
<dbReference type="RefSeq" id="WP_275120027.1">
    <property type="nucleotide sequence ID" value="NZ_JAOTPO010000016.1"/>
</dbReference>
<dbReference type="Gene3D" id="1.20.1260.120">
    <property type="entry name" value="Protein of unknown function DUF2935"/>
    <property type="match status" value="1"/>
</dbReference>
<evidence type="ECO:0000313" key="2">
    <source>
        <dbReference type="Proteomes" id="UP001148125"/>
    </source>
</evidence>
<protein>
    <submittedName>
        <fullName evidence="1">DUF2935 domain-containing protein</fullName>
    </submittedName>
</protein>
<evidence type="ECO:0000313" key="1">
    <source>
        <dbReference type="EMBL" id="MDE5415425.1"/>
    </source>
</evidence>
<comment type="caution">
    <text evidence="1">The sequence shown here is derived from an EMBL/GenBank/DDBJ whole genome shotgun (WGS) entry which is preliminary data.</text>
</comment>
<dbReference type="EMBL" id="JAOTPO010000016">
    <property type="protein sequence ID" value="MDE5415425.1"/>
    <property type="molecule type" value="Genomic_DNA"/>
</dbReference>
<sequence>MSNRVLISPWEEHLFWLEILQDHAFFVRDHLSPSETRWVQLADEYIQAFAGVLNQLNQLDRRLTVSSPEMIEFSKLAYDISSRYYQFESYMQQLRLQNLVNLNLTPTYLNGTLSENREYLRILSYYVQGQDYPPLPLVDLLDLWLEDQVGHLVLLRNILDPIEVGLTSQADLYITVFRGFILQNFHIKGFLKVMPHGLPRLDRLAREVGEATLETNEFIRQVVEMYEGTEVLTRTTLRFFEHHFPETCYFIKHLSQYAPELTEEAMQCSLLKPSFPVGE</sequence>
<proteinExistence type="predicted"/>
<organism evidence="1 2">
    <name type="scientific">Alkalihalobacterium chitinilyticum</name>
    <dbReference type="NCBI Taxonomy" id="2980103"/>
    <lineage>
        <taxon>Bacteria</taxon>
        <taxon>Bacillati</taxon>
        <taxon>Bacillota</taxon>
        <taxon>Bacilli</taxon>
        <taxon>Bacillales</taxon>
        <taxon>Bacillaceae</taxon>
        <taxon>Alkalihalobacterium</taxon>
    </lineage>
</organism>
<name>A0ABT5VJI3_9BACI</name>
<dbReference type="InterPro" id="IPR021328">
    <property type="entry name" value="CotB-like"/>
</dbReference>
<dbReference type="SUPFAM" id="SSF158430">
    <property type="entry name" value="Bacillus cereus metalloprotein-like"/>
    <property type="match status" value="2"/>
</dbReference>
<dbReference type="Proteomes" id="UP001148125">
    <property type="component" value="Unassembled WGS sequence"/>
</dbReference>